<reference evidence="2 3" key="1">
    <citation type="submission" date="2021-04" db="EMBL/GenBank/DDBJ databases">
        <title>Complete genome sequencing of Allochromatium tepidum strain NZ.</title>
        <authorList>
            <person name="Tsukatani Y."/>
            <person name="Mori H."/>
        </authorList>
    </citation>
    <scope>NUCLEOTIDE SEQUENCE [LARGE SCALE GENOMIC DNA]</scope>
    <source>
        <strain evidence="2 3">NZ</strain>
    </source>
</reference>
<dbReference type="Gene3D" id="1.20.1640.10">
    <property type="entry name" value="Multidrug efflux transporter AcrB transmembrane domain"/>
    <property type="match status" value="1"/>
</dbReference>
<feature type="transmembrane region" description="Helical" evidence="1">
    <location>
        <begin position="12"/>
        <end position="30"/>
    </location>
</feature>
<feature type="transmembrane region" description="Helical" evidence="1">
    <location>
        <begin position="50"/>
        <end position="76"/>
    </location>
</feature>
<keyword evidence="1" id="KW-0472">Membrane</keyword>
<organism evidence="2 3">
    <name type="scientific">Allochromatium tepidum</name>
    <dbReference type="NCBI Taxonomy" id="553982"/>
    <lineage>
        <taxon>Bacteria</taxon>
        <taxon>Pseudomonadati</taxon>
        <taxon>Pseudomonadota</taxon>
        <taxon>Gammaproteobacteria</taxon>
        <taxon>Chromatiales</taxon>
        <taxon>Chromatiaceae</taxon>
        <taxon>Allochromatium</taxon>
    </lineage>
</organism>
<evidence type="ECO:0000313" key="3">
    <source>
        <dbReference type="Proteomes" id="UP000680679"/>
    </source>
</evidence>
<dbReference type="Pfam" id="PF00873">
    <property type="entry name" value="ACR_tran"/>
    <property type="match status" value="1"/>
</dbReference>
<dbReference type="EMBL" id="AP024563">
    <property type="protein sequence ID" value="BCU05523.1"/>
    <property type="molecule type" value="Genomic_DNA"/>
</dbReference>
<dbReference type="SUPFAM" id="SSF82866">
    <property type="entry name" value="Multidrug efflux transporter AcrB transmembrane domain"/>
    <property type="match status" value="1"/>
</dbReference>
<keyword evidence="1" id="KW-1133">Transmembrane helix</keyword>
<evidence type="ECO:0000256" key="1">
    <source>
        <dbReference type="SAM" id="Phobius"/>
    </source>
</evidence>
<dbReference type="RefSeq" id="WP_336511371.1">
    <property type="nucleotide sequence ID" value="NZ_AP024563.1"/>
</dbReference>
<evidence type="ECO:0000313" key="2">
    <source>
        <dbReference type="EMBL" id="BCU05523.1"/>
    </source>
</evidence>
<dbReference type="Proteomes" id="UP000680679">
    <property type="component" value="Chromosome"/>
</dbReference>
<keyword evidence="3" id="KW-1185">Reference proteome</keyword>
<accession>A0ABM7QIF5</accession>
<dbReference type="PANTHER" id="PTHR32063:SF19">
    <property type="entry name" value="CATION EFFLUX SYSTEM PROTEIN CUSA"/>
    <property type="match status" value="1"/>
</dbReference>
<dbReference type="InterPro" id="IPR001036">
    <property type="entry name" value="Acrflvin-R"/>
</dbReference>
<dbReference type="PANTHER" id="PTHR32063">
    <property type="match status" value="1"/>
</dbReference>
<protein>
    <recommendedName>
        <fullName evidence="4">Efflux RND transporter permease subunit</fullName>
    </recommendedName>
</protein>
<keyword evidence="1" id="KW-0812">Transmembrane</keyword>
<gene>
    <name evidence="2" type="ORF">Atep_02000</name>
</gene>
<proteinExistence type="predicted"/>
<evidence type="ECO:0008006" key="4">
    <source>
        <dbReference type="Google" id="ProtNLM"/>
    </source>
</evidence>
<sequence>MQRAQERLAQVVPLTLAVILVLLYLTFRSLGEVLPVMIGAGVGSEVMRPIAAPMLGGMITAPLLSLILLPVLYRLWHERRRPDLK</sequence>
<name>A0ABM7QIF5_9GAMM</name>